<keyword evidence="5 7" id="KW-0238">DNA-binding</keyword>
<evidence type="ECO:0000256" key="7">
    <source>
        <dbReference type="RuleBase" id="RU364037"/>
    </source>
</evidence>
<dbReference type="Gene3D" id="1.10.10.10">
    <property type="entry name" value="Winged helix-like DNA-binding domain superfamily/Winged helix DNA-binding domain"/>
    <property type="match status" value="1"/>
</dbReference>
<dbReference type="EMBL" id="JANAVZ010000009">
    <property type="protein sequence ID" value="MCT4334199.1"/>
    <property type="molecule type" value="Genomic_DNA"/>
</dbReference>
<evidence type="ECO:0000256" key="6">
    <source>
        <dbReference type="ARBA" id="ARBA00023163"/>
    </source>
</evidence>
<reference evidence="8 9" key="1">
    <citation type="submission" date="2022-04" db="EMBL/GenBank/DDBJ databases">
        <title>Paracoccus sp. YLB-12 draft genome sequence.</title>
        <authorList>
            <person name="Yu L."/>
        </authorList>
    </citation>
    <scope>NUCLEOTIDE SEQUENCE [LARGE SCALE GENOMIC DNA]</scope>
    <source>
        <strain evidence="8 9">YLB-12</strain>
    </source>
</reference>
<keyword evidence="9" id="KW-1185">Reference proteome</keyword>
<dbReference type="PANTHER" id="PTHR33202">
    <property type="entry name" value="ZINC UPTAKE REGULATION PROTEIN"/>
    <property type="match status" value="1"/>
</dbReference>
<accession>A0ABT2KE22</accession>
<evidence type="ECO:0000256" key="1">
    <source>
        <dbReference type="ARBA" id="ARBA00007957"/>
    </source>
</evidence>
<dbReference type="InterPro" id="IPR043135">
    <property type="entry name" value="Fur_C"/>
</dbReference>
<organism evidence="8 9">
    <name type="scientific">Paracoccus maritimus</name>
    <dbReference type="NCBI Taxonomy" id="2933292"/>
    <lineage>
        <taxon>Bacteria</taxon>
        <taxon>Pseudomonadati</taxon>
        <taxon>Pseudomonadota</taxon>
        <taxon>Alphaproteobacteria</taxon>
        <taxon>Rhodobacterales</taxon>
        <taxon>Paracoccaceae</taxon>
        <taxon>Paracoccus</taxon>
    </lineage>
</organism>
<dbReference type="InterPro" id="IPR002481">
    <property type="entry name" value="FUR"/>
</dbReference>
<keyword evidence="7" id="KW-0963">Cytoplasm</keyword>
<protein>
    <recommendedName>
        <fullName evidence="7">Ferric uptake regulation protein</fullName>
    </recommendedName>
</protein>
<evidence type="ECO:0000256" key="4">
    <source>
        <dbReference type="ARBA" id="ARBA00023015"/>
    </source>
</evidence>
<evidence type="ECO:0000256" key="3">
    <source>
        <dbReference type="ARBA" id="ARBA00022833"/>
    </source>
</evidence>
<evidence type="ECO:0000313" key="8">
    <source>
        <dbReference type="EMBL" id="MCT4334199.1"/>
    </source>
</evidence>
<dbReference type="CDD" id="cd07153">
    <property type="entry name" value="Fur_like"/>
    <property type="match status" value="1"/>
</dbReference>
<keyword evidence="4 7" id="KW-0805">Transcription regulation</keyword>
<comment type="subcellular location">
    <subcellularLocation>
        <location evidence="7">Cytoplasm</location>
    </subcellularLocation>
</comment>
<dbReference type="InterPro" id="IPR036390">
    <property type="entry name" value="WH_DNA-bd_sf"/>
</dbReference>
<dbReference type="Pfam" id="PF01475">
    <property type="entry name" value="FUR"/>
    <property type="match status" value="1"/>
</dbReference>
<dbReference type="Proteomes" id="UP001320702">
    <property type="component" value="Unassembled WGS sequence"/>
</dbReference>
<dbReference type="PANTHER" id="PTHR33202:SF7">
    <property type="entry name" value="FERRIC UPTAKE REGULATION PROTEIN"/>
    <property type="match status" value="1"/>
</dbReference>
<comment type="similarity">
    <text evidence="1 7">Belongs to the Fur family.</text>
</comment>
<dbReference type="Gene3D" id="3.30.1490.190">
    <property type="match status" value="1"/>
</dbReference>
<dbReference type="InterPro" id="IPR036388">
    <property type="entry name" value="WH-like_DNA-bd_sf"/>
</dbReference>
<keyword evidence="7" id="KW-0408">Iron</keyword>
<comment type="subunit">
    <text evidence="7">Homodimer.</text>
</comment>
<comment type="caution">
    <text evidence="8">The sequence shown here is derived from an EMBL/GenBank/DDBJ whole genome shotgun (WGS) entry which is preliminary data.</text>
</comment>
<dbReference type="SUPFAM" id="SSF46785">
    <property type="entry name" value="Winged helix' DNA-binding domain"/>
    <property type="match status" value="1"/>
</dbReference>
<sequence>MTRSESRNLMQRCREAGLRLTGPRQAILKVLAESDDHPDVEELHRRVVEIEPGINLATVYRTVNTLAEHRLVEKHSFADGRARYEAAPPTHHDHFINVETGEVVEFRSDEIERLQQKIAQEFGFQIVSHRLDIYVKPQD</sequence>
<gene>
    <name evidence="7" type="primary">fur</name>
    <name evidence="8" type="ORF">MU516_15135</name>
</gene>
<evidence type="ECO:0000256" key="5">
    <source>
        <dbReference type="ARBA" id="ARBA00023125"/>
    </source>
</evidence>
<keyword evidence="7" id="KW-0479">Metal-binding</keyword>
<name>A0ABT2KE22_9RHOB</name>
<keyword evidence="3 7" id="KW-0862">Zinc</keyword>
<evidence type="ECO:0000256" key="2">
    <source>
        <dbReference type="ARBA" id="ARBA00022491"/>
    </source>
</evidence>
<evidence type="ECO:0000313" key="9">
    <source>
        <dbReference type="Proteomes" id="UP001320702"/>
    </source>
</evidence>
<keyword evidence="6 7" id="KW-0804">Transcription</keyword>
<keyword evidence="2 7" id="KW-0678">Repressor</keyword>
<dbReference type="RefSeq" id="WP_209057759.1">
    <property type="nucleotide sequence ID" value="NZ_JANAVZ010000009.1"/>
</dbReference>
<proteinExistence type="inferred from homology"/>